<dbReference type="SUPFAM" id="SSF46689">
    <property type="entry name" value="Homeodomain-like"/>
    <property type="match status" value="1"/>
</dbReference>
<evidence type="ECO:0000313" key="3">
    <source>
        <dbReference type="EMBL" id="RIH86977.1"/>
    </source>
</evidence>
<gene>
    <name evidence="3" type="ORF">Mterra_01292</name>
</gene>
<dbReference type="RefSeq" id="WP_245971548.1">
    <property type="nucleotide sequence ID" value="NZ_QXDL01000040.1"/>
</dbReference>
<organism evidence="3 4">
    <name type="scientific">Calidithermus terrae</name>
    <dbReference type="NCBI Taxonomy" id="1408545"/>
    <lineage>
        <taxon>Bacteria</taxon>
        <taxon>Thermotogati</taxon>
        <taxon>Deinococcota</taxon>
        <taxon>Deinococci</taxon>
        <taxon>Thermales</taxon>
        <taxon>Thermaceae</taxon>
        <taxon>Calidithermus</taxon>
    </lineage>
</organism>
<comment type="caution">
    <text evidence="3">The sequence shown here is derived from an EMBL/GenBank/DDBJ whole genome shotgun (WGS) entry which is preliminary data.</text>
</comment>
<protein>
    <submittedName>
        <fullName evidence="3">Winged helix-turn helix</fullName>
    </submittedName>
</protein>
<feature type="region of interest" description="Disordered" evidence="1">
    <location>
        <begin position="141"/>
        <end position="183"/>
    </location>
</feature>
<feature type="region of interest" description="Disordered" evidence="1">
    <location>
        <begin position="62"/>
        <end position="87"/>
    </location>
</feature>
<dbReference type="Pfam" id="PF13384">
    <property type="entry name" value="HTH_23"/>
    <property type="match status" value="1"/>
</dbReference>
<name>A0A399EQQ5_9DEIN</name>
<evidence type="ECO:0000313" key="4">
    <source>
        <dbReference type="Proteomes" id="UP000265715"/>
    </source>
</evidence>
<feature type="compositionally biased region" description="Basic residues" evidence="1">
    <location>
        <begin position="159"/>
        <end position="170"/>
    </location>
</feature>
<reference evidence="3 4" key="1">
    <citation type="submission" date="2018-08" db="EMBL/GenBank/DDBJ databases">
        <title>Meiothermus terrae DSM 26712 genome sequencing project.</title>
        <authorList>
            <person name="Da Costa M.S."/>
            <person name="Albuquerque L."/>
            <person name="Raposo P."/>
            <person name="Froufe H.J.C."/>
            <person name="Barroso C.S."/>
            <person name="Egas C."/>
        </authorList>
    </citation>
    <scope>NUCLEOTIDE SEQUENCE [LARGE SCALE GENOMIC DNA]</scope>
    <source>
        <strain evidence="3 4">DSM 26712</strain>
    </source>
</reference>
<dbReference type="EMBL" id="QXDL01000040">
    <property type="protein sequence ID" value="RIH86977.1"/>
    <property type="molecule type" value="Genomic_DNA"/>
</dbReference>
<dbReference type="AlphaFoldDB" id="A0A399EQQ5"/>
<evidence type="ECO:0000256" key="1">
    <source>
        <dbReference type="SAM" id="MobiDB-lite"/>
    </source>
</evidence>
<evidence type="ECO:0000259" key="2">
    <source>
        <dbReference type="Pfam" id="PF13592"/>
    </source>
</evidence>
<sequence>MTVVNHLTLEQLQHRIKQEKDPIAQLRFLAVYHAQRGLGAQEIAQLTTRTPRWVHATLQRYNQQGPQALSDRRHTNPGRRPKLRPEESAQVLQALQSPPPDGGLWTGEKLRQWVALRLGKRLSLNPIYRLLHTSGYRLKVPRPVHRKGDPAAQEAYKKTSAKGLRRRGRREGRFGSLPMTSTG</sequence>
<dbReference type="Pfam" id="PF13592">
    <property type="entry name" value="HTH_33"/>
    <property type="match status" value="1"/>
</dbReference>
<dbReference type="Proteomes" id="UP000265715">
    <property type="component" value="Unassembled WGS sequence"/>
</dbReference>
<proteinExistence type="predicted"/>
<dbReference type="InterPro" id="IPR025959">
    <property type="entry name" value="Winged_HTH_dom"/>
</dbReference>
<accession>A0A399EQQ5</accession>
<dbReference type="InterPro" id="IPR009057">
    <property type="entry name" value="Homeodomain-like_sf"/>
</dbReference>
<feature type="domain" description="Winged helix-turn helix" evidence="2">
    <location>
        <begin position="101"/>
        <end position="160"/>
    </location>
</feature>
<keyword evidence="4" id="KW-1185">Reference proteome</keyword>